<reference evidence="5" key="1">
    <citation type="submission" date="2019-05" db="EMBL/GenBank/DDBJ databases">
        <authorList>
            <person name="Naeem R."/>
            <person name="Antony C."/>
            <person name="Guan Q."/>
        </authorList>
    </citation>
    <scope>NUCLEOTIDE SEQUENCE</scope>
    <source>
        <strain evidence="5">2</strain>
    </source>
</reference>
<dbReference type="CDD" id="cd02440">
    <property type="entry name" value="AdoMet_MTases"/>
    <property type="match status" value="1"/>
</dbReference>
<evidence type="ECO:0000256" key="1">
    <source>
        <dbReference type="ARBA" id="ARBA00022603"/>
    </source>
</evidence>
<dbReference type="GO" id="GO:0008168">
    <property type="term" value="F:methyltransferase activity"/>
    <property type="evidence" value="ECO:0007669"/>
    <property type="project" value="UniProtKB-KW"/>
</dbReference>
<sequence length="229" mass="24793">MTRPDRMDWDAVYRQDAPPPWSIGAPQPELAALIDQGKVRSDVLDAGCGHAALSLALATRGYAVVGLDASPAAISAATAAAAKQELKTASFAVADVTSFSGYDGRFSTIFDSGLFHSLPVERRHDYLKSIHRAAAPGARLFILAFATHAFAAESQGPNGFTESELRETVSQFWAVDDIRPATLYANEIQMSEGPMPFANVERDDEGHMKLPGFLLSAHRAEQRNFEVSR</sequence>
<evidence type="ECO:0000259" key="4">
    <source>
        <dbReference type="Pfam" id="PF13649"/>
    </source>
</evidence>
<dbReference type="SUPFAM" id="SSF53335">
    <property type="entry name" value="S-adenosyl-L-methionine-dependent methyltransferases"/>
    <property type="match status" value="1"/>
</dbReference>
<name>A0A653EWJ2_9MYCO</name>
<dbReference type="PANTHER" id="PTHR43464">
    <property type="entry name" value="METHYLTRANSFERASE"/>
    <property type="match status" value="1"/>
</dbReference>
<dbReference type="Gene3D" id="3.40.50.150">
    <property type="entry name" value="Vaccinia Virus protein VP39"/>
    <property type="match status" value="1"/>
</dbReference>
<dbReference type="InterPro" id="IPR041698">
    <property type="entry name" value="Methyltransf_25"/>
</dbReference>
<keyword evidence="3" id="KW-0949">S-adenosyl-L-methionine</keyword>
<evidence type="ECO:0000313" key="5">
    <source>
        <dbReference type="EMBL" id="VTP01915.1"/>
    </source>
</evidence>
<dbReference type="EMBL" id="LR589124">
    <property type="protein sequence ID" value="VTP01915.1"/>
    <property type="molecule type" value="Genomic_DNA"/>
</dbReference>
<dbReference type="PANTHER" id="PTHR43464:SF19">
    <property type="entry name" value="UBIQUINONE BIOSYNTHESIS O-METHYLTRANSFERASE, MITOCHONDRIAL"/>
    <property type="match status" value="1"/>
</dbReference>
<dbReference type="RefSeq" id="WP_275579481.1">
    <property type="nucleotide sequence ID" value="NZ_CAJMWM010000001.1"/>
</dbReference>
<evidence type="ECO:0000256" key="3">
    <source>
        <dbReference type="ARBA" id="ARBA00022691"/>
    </source>
</evidence>
<dbReference type="InterPro" id="IPR029063">
    <property type="entry name" value="SAM-dependent_MTases_sf"/>
</dbReference>
<keyword evidence="2 5" id="KW-0808">Transferase</keyword>
<organism evidence="5">
    <name type="scientific">Mycobacterium riyadhense</name>
    <dbReference type="NCBI Taxonomy" id="486698"/>
    <lineage>
        <taxon>Bacteria</taxon>
        <taxon>Bacillati</taxon>
        <taxon>Actinomycetota</taxon>
        <taxon>Actinomycetes</taxon>
        <taxon>Mycobacteriales</taxon>
        <taxon>Mycobacteriaceae</taxon>
        <taxon>Mycobacterium</taxon>
    </lineage>
</organism>
<proteinExistence type="predicted"/>
<dbReference type="GO" id="GO:0032259">
    <property type="term" value="P:methylation"/>
    <property type="evidence" value="ECO:0007669"/>
    <property type="project" value="UniProtKB-KW"/>
</dbReference>
<accession>A0A653EWJ2</accession>
<evidence type="ECO:0000256" key="2">
    <source>
        <dbReference type="ARBA" id="ARBA00022679"/>
    </source>
</evidence>
<dbReference type="Pfam" id="PF13649">
    <property type="entry name" value="Methyltransf_25"/>
    <property type="match status" value="1"/>
</dbReference>
<dbReference type="AlphaFoldDB" id="A0A653EWJ2"/>
<keyword evidence="1" id="KW-0489">Methyltransferase</keyword>
<feature type="domain" description="Methyltransferase" evidence="4">
    <location>
        <begin position="43"/>
        <end position="137"/>
    </location>
</feature>
<protein>
    <submittedName>
        <fullName evidence="5">Mg-protoporphyrin IX methyl transferase</fullName>
    </submittedName>
</protein>
<gene>
    <name evidence="5" type="ORF">BIN_B_04284</name>
</gene>